<dbReference type="EMBL" id="CP136891">
    <property type="protein sequence ID" value="WOK97316.1"/>
    <property type="molecule type" value="Genomic_DNA"/>
</dbReference>
<organism evidence="2 3">
    <name type="scientific">Canna indica</name>
    <name type="common">Indian-shot</name>
    <dbReference type="NCBI Taxonomy" id="4628"/>
    <lineage>
        <taxon>Eukaryota</taxon>
        <taxon>Viridiplantae</taxon>
        <taxon>Streptophyta</taxon>
        <taxon>Embryophyta</taxon>
        <taxon>Tracheophyta</taxon>
        <taxon>Spermatophyta</taxon>
        <taxon>Magnoliopsida</taxon>
        <taxon>Liliopsida</taxon>
        <taxon>Zingiberales</taxon>
        <taxon>Cannaceae</taxon>
        <taxon>Canna</taxon>
    </lineage>
</organism>
<keyword evidence="3" id="KW-1185">Reference proteome</keyword>
<feature type="domain" description="Zinc knuckle CX2CX4HX4C" evidence="1">
    <location>
        <begin position="129"/>
        <end position="151"/>
    </location>
</feature>
<dbReference type="Pfam" id="PF14392">
    <property type="entry name" value="zf-CCHC_4"/>
    <property type="match status" value="1"/>
</dbReference>
<evidence type="ECO:0000313" key="3">
    <source>
        <dbReference type="Proteomes" id="UP001327560"/>
    </source>
</evidence>
<gene>
    <name evidence="2" type="ORF">Cni_G06024</name>
</gene>
<evidence type="ECO:0000259" key="1">
    <source>
        <dbReference type="Pfam" id="PF14392"/>
    </source>
</evidence>
<dbReference type="PANTHER" id="PTHR31286:SF99">
    <property type="entry name" value="DUF4283 DOMAIN-CONTAINING PROTEIN"/>
    <property type="match status" value="1"/>
</dbReference>
<evidence type="ECO:0000313" key="2">
    <source>
        <dbReference type="EMBL" id="WOK97316.1"/>
    </source>
</evidence>
<dbReference type="AlphaFoldDB" id="A0AAQ3JYX8"/>
<dbReference type="InterPro" id="IPR025836">
    <property type="entry name" value="Zn_knuckle_CX2CX4HX4C"/>
</dbReference>
<dbReference type="Proteomes" id="UP001327560">
    <property type="component" value="Chromosome 2"/>
</dbReference>
<sequence length="314" mass="35328">MKLPVPQDSARQEGSMANALSVISEGPWAFRGELLILRPWRPDFQALTEELNSVPVWVQLPDLPLEYWNENYLFNIACLIGRPLKIDENSFAWERGKFVRICIVLNFSMPVKQGILIGKPGKGLFQCIRYERLPTFCFHCGCLGHKISSCSQKKNSEVGNVSGLNPASDNATLHDNFKSVSNNSDTIAMNVDETNAPVAFIYGHWIRVNRRNRKPRNFKGNVDEKISLVEGDEGFPLRLKTRIERMWSTVTSPRREDLINVPIQVSNQFVVPSNHSGNDNGAQFDTLINRVSPSLANLDLKGKDCYGYQCGGKS</sequence>
<name>A0AAQ3JYX8_9LILI</name>
<accession>A0AAQ3JYX8</accession>
<dbReference type="InterPro" id="IPR040256">
    <property type="entry name" value="At4g02000-like"/>
</dbReference>
<protein>
    <recommendedName>
        <fullName evidence="1">Zinc knuckle CX2CX4HX4C domain-containing protein</fullName>
    </recommendedName>
</protein>
<proteinExistence type="predicted"/>
<reference evidence="2 3" key="1">
    <citation type="submission" date="2023-10" db="EMBL/GenBank/DDBJ databases">
        <title>Chromosome-scale genome assembly provides insights into flower coloration mechanisms of Canna indica.</title>
        <authorList>
            <person name="Li C."/>
        </authorList>
    </citation>
    <scope>NUCLEOTIDE SEQUENCE [LARGE SCALE GENOMIC DNA]</scope>
    <source>
        <tissue evidence="2">Flower</tissue>
    </source>
</reference>
<dbReference type="PANTHER" id="PTHR31286">
    <property type="entry name" value="GLYCINE-RICH CELL WALL STRUCTURAL PROTEIN 1.8-LIKE"/>
    <property type="match status" value="1"/>
</dbReference>